<reference evidence="3" key="2">
    <citation type="submission" date="2021-04" db="EMBL/GenBank/DDBJ databases">
        <authorList>
            <person name="Gilroy R."/>
        </authorList>
    </citation>
    <scope>NUCLEOTIDE SEQUENCE</scope>
    <source>
        <strain evidence="3">ChiHjej8B7-3636</strain>
    </source>
</reference>
<feature type="domain" description="Helicase XPB/Ssl2 N-terminal" evidence="2">
    <location>
        <begin position="295"/>
        <end position="415"/>
    </location>
</feature>
<evidence type="ECO:0000256" key="1">
    <source>
        <dbReference type="SAM" id="MobiDB-lite"/>
    </source>
</evidence>
<dbReference type="GO" id="GO:0004386">
    <property type="term" value="F:helicase activity"/>
    <property type="evidence" value="ECO:0007669"/>
    <property type="project" value="UniProtKB-KW"/>
</dbReference>
<accession>A0A9D2H5J2</accession>
<dbReference type="EMBL" id="DXAM01000125">
    <property type="protein sequence ID" value="HJA04963.1"/>
    <property type="molecule type" value="Genomic_DNA"/>
</dbReference>
<sequence length="554" mass="59089">MIAERLAAADDHALAELFAAHRISPGANPAAAWRDLFDVAETMLQPDQIALALSHADRDLLADLASGVPHPTLALTDDRGLALPAVAARLEGTDIAPAAPSAPRPASESEAAHAAERAFTTIASLADIVISTLAKPLSRVGTGALSAVERRRLADEGLAQTPEEADMLVRLGLATDLLRGEGRRIGATADGSAWVRLSTRERWSALAERFRDALPRGLRDGRGWTDPALWSGTYPLDASWPARADAWTEFARLIGLIADGAPPSEPAWAAPLRLGDDADTATLVALMPGEVDRVYLQNDLTAISPGLLEPALDVRLRGMTTRESHAQASAYRFTEGTITRALSTGETSEGMREFLSQLSLTGIPQPLEYLIRRSAERHGLVRVSRDGLTGQTVVASDDRDLLRTIEVDRALGALGFTSDGEALRSKASRDVVFWALSDARYPAVVLDDGGSVAHAERHGVVEDAGGSEPYAALIARLRESHGEGTDRAWLERELDAAIRDRTAVVVAVRMPDGSERELTLEPTGLGGGRLRGRDAAAEVERTLPVGLIASVRPL</sequence>
<proteinExistence type="predicted"/>
<feature type="region of interest" description="Disordered" evidence="1">
    <location>
        <begin position="94"/>
        <end position="113"/>
    </location>
</feature>
<dbReference type="Pfam" id="PF13625">
    <property type="entry name" value="Helicase_C_3"/>
    <property type="match status" value="1"/>
</dbReference>
<protein>
    <submittedName>
        <fullName evidence="3">Helicase-associated domain-containing protein</fullName>
    </submittedName>
</protein>
<comment type="caution">
    <text evidence="3">The sequence shown here is derived from an EMBL/GenBank/DDBJ whole genome shotgun (WGS) entry which is preliminary data.</text>
</comment>
<name>A0A9D2H5J2_9MICO</name>
<reference evidence="3" key="1">
    <citation type="journal article" date="2021" name="PeerJ">
        <title>Extensive microbial diversity within the chicken gut microbiome revealed by metagenomics and culture.</title>
        <authorList>
            <person name="Gilroy R."/>
            <person name="Ravi A."/>
            <person name="Getino M."/>
            <person name="Pursley I."/>
            <person name="Horton D.L."/>
            <person name="Alikhan N.F."/>
            <person name="Baker D."/>
            <person name="Gharbi K."/>
            <person name="Hall N."/>
            <person name="Watson M."/>
            <person name="Adriaenssens E.M."/>
            <person name="Foster-Nyarko E."/>
            <person name="Jarju S."/>
            <person name="Secka A."/>
            <person name="Antonio M."/>
            <person name="Oren A."/>
            <person name="Chaudhuri R.R."/>
            <person name="La Ragione R."/>
            <person name="Hildebrand F."/>
            <person name="Pallen M.J."/>
        </authorList>
    </citation>
    <scope>NUCLEOTIDE SEQUENCE</scope>
    <source>
        <strain evidence="3">ChiHjej8B7-3636</strain>
    </source>
</reference>
<organism evidence="3 4">
    <name type="scientific">Candidatus Microbacterium stercoravium</name>
    <dbReference type="NCBI Taxonomy" id="2838697"/>
    <lineage>
        <taxon>Bacteria</taxon>
        <taxon>Bacillati</taxon>
        <taxon>Actinomycetota</taxon>
        <taxon>Actinomycetes</taxon>
        <taxon>Micrococcales</taxon>
        <taxon>Microbacteriaceae</taxon>
        <taxon>Microbacterium</taxon>
    </lineage>
</organism>
<keyword evidence="3" id="KW-0378">Hydrolase</keyword>
<gene>
    <name evidence="3" type="ORF">H9800_08920</name>
</gene>
<dbReference type="InterPro" id="IPR032830">
    <property type="entry name" value="XPB/Ssl2_N"/>
</dbReference>
<evidence type="ECO:0000259" key="2">
    <source>
        <dbReference type="Pfam" id="PF13625"/>
    </source>
</evidence>
<evidence type="ECO:0000313" key="3">
    <source>
        <dbReference type="EMBL" id="HJA04963.1"/>
    </source>
</evidence>
<dbReference type="Proteomes" id="UP000824220">
    <property type="component" value="Unassembled WGS sequence"/>
</dbReference>
<keyword evidence="3" id="KW-0067">ATP-binding</keyword>
<dbReference type="AlphaFoldDB" id="A0A9D2H5J2"/>
<evidence type="ECO:0000313" key="4">
    <source>
        <dbReference type="Proteomes" id="UP000824220"/>
    </source>
</evidence>
<feature type="compositionally biased region" description="Low complexity" evidence="1">
    <location>
        <begin position="96"/>
        <end position="109"/>
    </location>
</feature>
<keyword evidence="3" id="KW-0347">Helicase</keyword>
<keyword evidence="3" id="KW-0547">Nucleotide-binding</keyword>